<dbReference type="EMBL" id="CP012672">
    <property type="protein sequence ID" value="AUX32501.1"/>
    <property type="molecule type" value="Genomic_DNA"/>
</dbReference>
<accession>A0A4P2QRE6</accession>
<sequence length="184" mass="20246">MTQELDDLIDEVLSLAEKSDAELQQQVSDRERDLVTQAEQAEVIKNLGRAAFSPIFESMAAKLQKLEPERKFGARVRVGAWDVTEVNSLSFRHPKTSGKRNDSKAAILVGVANTLDPFDLSVRMIVAISTTYSGVKHKYAEIGTIEYGDVVSLSSEEAFDKAKDVADSLIKKAMSAIISSERPQ</sequence>
<evidence type="ECO:0000313" key="2">
    <source>
        <dbReference type="Proteomes" id="UP000295497"/>
    </source>
</evidence>
<name>A0A4P2QRE6_SORCE</name>
<protein>
    <submittedName>
        <fullName evidence="1">Uncharacterized protein</fullName>
    </submittedName>
</protein>
<proteinExistence type="predicted"/>
<dbReference type="RefSeq" id="WP_129576073.1">
    <property type="nucleotide sequence ID" value="NZ_CP012672.1"/>
</dbReference>
<organism evidence="1 2">
    <name type="scientific">Sorangium cellulosum</name>
    <name type="common">Polyangium cellulosum</name>
    <dbReference type="NCBI Taxonomy" id="56"/>
    <lineage>
        <taxon>Bacteria</taxon>
        <taxon>Pseudomonadati</taxon>
        <taxon>Myxococcota</taxon>
        <taxon>Polyangia</taxon>
        <taxon>Polyangiales</taxon>
        <taxon>Polyangiaceae</taxon>
        <taxon>Sorangium</taxon>
    </lineage>
</organism>
<dbReference type="Proteomes" id="UP000295497">
    <property type="component" value="Chromosome"/>
</dbReference>
<dbReference type="AlphaFoldDB" id="A0A4P2QRE6"/>
<reference evidence="1 2" key="1">
    <citation type="submission" date="2015-09" db="EMBL/GenBank/DDBJ databases">
        <title>Sorangium comparison.</title>
        <authorList>
            <person name="Zaburannyi N."/>
            <person name="Bunk B."/>
            <person name="Overmann J."/>
            <person name="Mueller R."/>
        </authorList>
    </citation>
    <scope>NUCLEOTIDE SEQUENCE [LARGE SCALE GENOMIC DNA]</scope>
    <source>
        <strain evidence="1 2">So ce836</strain>
    </source>
</reference>
<evidence type="ECO:0000313" key="1">
    <source>
        <dbReference type="EMBL" id="AUX32501.1"/>
    </source>
</evidence>
<gene>
    <name evidence="1" type="ORF">SOCE836_046410</name>
</gene>